<keyword evidence="3" id="KW-0145">Chemotaxis</keyword>
<evidence type="ECO:0000259" key="12">
    <source>
        <dbReference type="PROSITE" id="PS50885"/>
    </source>
</evidence>
<organism evidence="13 14">
    <name type="scientific">Stappia indica</name>
    <dbReference type="NCBI Taxonomy" id="538381"/>
    <lineage>
        <taxon>Bacteria</taxon>
        <taxon>Pseudomonadati</taxon>
        <taxon>Pseudomonadota</taxon>
        <taxon>Alphaproteobacteria</taxon>
        <taxon>Hyphomicrobiales</taxon>
        <taxon>Stappiaceae</taxon>
        <taxon>Stappia</taxon>
    </lineage>
</organism>
<protein>
    <submittedName>
        <fullName evidence="13">Methyl-accepting chemotaxis protein</fullName>
    </submittedName>
</protein>
<dbReference type="InterPro" id="IPR003660">
    <property type="entry name" value="HAMP_dom"/>
</dbReference>
<dbReference type="Gene3D" id="1.10.287.950">
    <property type="entry name" value="Methyl-accepting chemotaxis protein"/>
    <property type="match status" value="1"/>
</dbReference>
<keyword evidence="5 10" id="KW-1133">Transmembrane helix</keyword>
<dbReference type="Pfam" id="PF00672">
    <property type="entry name" value="HAMP"/>
    <property type="match status" value="1"/>
</dbReference>
<dbReference type="Pfam" id="PF00015">
    <property type="entry name" value="MCPsignal"/>
    <property type="match status" value="1"/>
</dbReference>
<keyword evidence="2" id="KW-1003">Cell membrane</keyword>
<evidence type="ECO:0000256" key="7">
    <source>
        <dbReference type="ARBA" id="ARBA00023224"/>
    </source>
</evidence>
<evidence type="ECO:0000256" key="1">
    <source>
        <dbReference type="ARBA" id="ARBA00004651"/>
    </source>
</evidence>
<dbReference type="CDD" id="cd06225">
    <property type="entry name" value="HAMP"/>
    <property type="match status" value="1"/>
</dbReference>
<reference evidence="13 14" key="1">
    <citation type="submission" date="2017-08" db="EMBL/GenBank/DDBJ databases">
        <authorList>
            <person name="de Groot N.N."/>
        </authorList>
    </citation>
    <scope>NUCLEOTIDE SEQUENCE [LARGE SCALE GENOMIC DNA]</scope>
    <source>
        <strain evidence="13 14">USBA 352</strain>
    </source>
</reference>
<dbReference type="Gene3D" id="3.30.450.20">
    <property type="entry name" value="PAS domain"/>
    <property type="match status" value="1"/>
</dbReference>
<keyword evidence="7 9" id="KW-0807">Transducer</keyword>
<comment type="similarity">
    <text evidence="8">Belongs to the methyl-accepting chemotaxis (MCP) protein family.</text>
</comment>
<gene>
    <name evidence="13" type="ORF">SAMN05421512_101103</name>
</gene>
<accession>A0A285R4Z6</accession>
<feature type="transmembrane region" description="Helical" evidence="10">
    <location>
        <begin position="12"/>
        <end position="30"/>
    </location>
</feature>
<sequence>MKSLRISQKTPLMVAAAVAMATIITAVVGYETSRVELYASSLESMRATGASRKSELSSYLASIQEDLLLLSVNPTVSGAIDRLRDTYRETLPASGANAALRQAYIDGNAYPAGEKYKLDAADDGSAYSAAHAALHPWFRQVQQTRGYYDLFLIDADGNVVYSVFKEADFGTNVLNGEWRATGLGEVFRNLRAAAAAGAVEFVDFAPYAPSADAPAGFIAAPLLGDDGSFKGALVFQMPIDRINSVMNNATGLGKSGETYIVGSDFLMRSESRFRKQGEPSAILARKSDTPSVRAALSGESDVALSTDYRGHEVIAAYMPLSFNGTNWAIVSEIDLAEVQAPIDAMALRFALIGGAVVLVMGVGGFLFARTVSRPISRMNVAMREIAEGDLSVAVPDTQRKDEIGEMAAAVQVFKDNALEVKRLEAEQAKSQARIEAEARAARAKLADDFQSAVGGIVETVASAATEMLAAANSLSEGASGTSQRSQVVASAAEEASSNVQAVSSAAEELTSSIFEIGRQVEESQSISQTAVESIDATNVKVGELSTAANRIGEVIALITDIAEQTNLLALNATIEAARAGEAGKGFAVVAAEVKSLANQTARATEEIGGQVKDIQNSTRSTVSAITEIGRTVRDMSQVSAAISGAVTQQNAATQEIASNIAQVAVGMTEVSSTIVMVNTSAQETGASSSQLLASANELSGQAELLRREVDTFLATVRAA</sequence>
<evidence type="ECO:0000313" key="14">
    <source>
        <dbReference type="Proteomes" id="UP000219331"/>
    </source>
</evidence>
<name>A0A285R4Z6_9HYPH</name>
<dbReference type="GO" id="GO:0006935">
    <property type="term" value="P:chemotaxis"/>
    <property type="evidence" value="ECO:0007669"/>
    <property type="project" value="UniProtKB-KW"/>
</dbReference>
<dbReference type="SUPFAM" id="SSF58104">
    <property type="entry name" value="Methyl-accepting chemotaxis protein (MCP) signaling domain"/>
    <property type="match status" value="1"/>
</dbReference>
<evidence type="ECO:0000256" key="5">
    <source>
        <dbReference type="ARBA" id="ARBA00022989"/>
    </source>
</evidence>
<dbReference type="OrthoDB" id="354287at2"/>
<dbReference type="InterPro" id="IPR033479">
    <property type="entry name" value="dCache_1"/>
</dbReference>
<dbReference type="SMART" id="SM00283">
    <property type="entry name" value="MA"/>
    <property type="match status" value="1"/>
</dbReference>
<evidence type="ECO:0000256" key="4">
    <source>
        <dbReference type="ARBA" id="ARBA00022692"/>
    </source>
</evidence>
<evidence type="ECO:0000256" key="3">
    <source>
        <dbReference type="ARBA" id="ARBA00022500"/>
    </source>
</evidence>
<dbReference type="PANTHER" id="PTHR32089">
    <property type="entry name" value="METHYL-ACCEPTING CHEMOTAXIS PROTEIN MCPB"/>
    <property type="match status" value="1"/>
</dbReference>
<dbReference type="AlphaFoldDB" id="A0A285R4Z6"/>
<dbReference type="STRING" id="538381.GCA_001696535_01185"/>
<dbReference type="PANTHER" id="PTHR32089:SF112">
    <property type="entry name" value="LYSOZYME-LIKE PROTEIN-RELATED"/>
    <property type="match status" value="1"/>
</dbReference>
<evidence type="ECO:0000256" key="8">
    <source>
        <dbReference type="ARBA" id="ARBA00029447"/>
    </source>
</evidence>
<proteinExistence type="inferred from homology"/>
<dbReference type="SMART" id="SM00304">
    <property type="entry name" value="HAMP"/>
    <property type="match status" value="1"/>
</dbReference>
<dbReference type="Proteomes" id="UP000219331">
    <property type="component" value="Unassembled WGS sequence"/>
</dbReference>
<evidence type="ECO:0000256" key="6">
    <source>
        <dbReference type="ARBA" id="ARBA00023136"/>
    </source>
</evidence>
<keyword evidence="6 10" id="KW-0472">Membrane</keyword>
<dbReference type="Pfam" id="PF02743">
    <property type="entry name" value="dCache_1"/>
    <property type="match status" value="1"/>
</dbReference>
<dbReference type="GO" id="GO:0005886">
    <property type="term" value="C:plasma membrane"/>
    <property type="evidence" value="ECO:0007669"/>
    <property type="project" value="UniProtKB-SubCell"/>
</dbReference>
<evidence type="ECO:0000256" key="10">
    <source>
        <dbReference type="SAM" id="Phobius"/>
    </source>
</evidence>
<dbReference type="PROSITE" id="PS50885">
    <property type="entry name" value="HAMP"/>
    <property type="match status" value="1"/>
</dbReference>
<dbReference type="EMBL" id="OBML01000001">
    <property type="protein sequence ID" value="SOB89195.1"/>
    <property type="molecule type" value="Genomic_DNA"/>
</dbReference>
<evidence type="ECO:0000313" key="13">
    <source>
        <dbReference type="EMBL" id="SOB89195.1"/>
    </source>
</evidence>
<evidence type="ECO:0000256" key="9">
    <source>
        <dbReference type="PROSITE-ProRule" id="PRU00284"/>
    </source>
</evidence>
<evidence type="ECO:0000259" key="11">
    <source>
        <dbReference type="PROSITE" id="PS50111"/>
    </source>
</evidence>
<feature type="domain" description="Methyl-accepting transducer" evidence="11">
    <location>
        <begin position="456"/>
        <end position="699"/>
    </location>
</feature>
<dbReference type="GO" id="GO:0007165">
    <property type="term" value="P:signal transduction"/>
    <property type="evidence" value="ECO:0007669"/>
    <property type="project" value="UniProtKB-KW"/>
</dbReference>
<dbReference type="Gene3D" id="1.10.8.500">
    <property type="entry name" value="HAMP domain in histidine kinase"/>
    <property type="match status" value="1"/>
</dbReference>
<dbReference type="InterPro" id="IPR004089">
    <property type="entry name" value="MCPsignal_dom"/>
</dbReference>
<keyword evidence="14" id="KW-1185">Reference proteome</keyword>
<keyword evidence="4 10" id="KW-0812">Transmembrane</keyword>
<comment type="subcellular location">
    <subcellularLocation>
        <location evidence="1">Cell membrane</location>
        <topology evidence="1">Multi-pass membrane protein</topology>
    </subcellularLocation>
</comment>
<dbReference type="PROSITE" id="PS50111">
    <property type="entry name" value="CHEMOTAXIS_TRANSDUC_2"/>
    <property type="match status" value="1"/>
</dbReference>
<evidence type="ECO:0000256" key="2">
    <source>
        <dbReference type="ARBA" id="ARBA00022475"/>
    </source>
</evidence>
<feature type="domain" description="HAMP" evidence="12">
    <location>
        <begin position="369"/>
        <end position="422"/>
    </location>
</feature>
<feature type="transmembrane region" description="Helical" evidence="10">
    <location>
        <begin position="345"/>
        <end position="368"/>
    </location>
</feature>